<protein>
    <submittedName>
        <fullName evidence="14">Chemotaxis protein</fullName>
    </submittedName>
</protein>
<dbReference type="Pfam" id="PF00015">
    <property type="entry name" value="MCPsignal"/>
    <property type="match status" value="1"/>
</dbReference>
<dbReference type="SMART" id="SM01049">
    <property type="entry name" value="Cache_2"/>
    <property type="match status" value="1"/>
</dbReference>
<geneLocation type="plasmid" evidence="14 15">
    <name>pYZ3</name>
</geneLocation>
<proteinExistence type="inferred from homology"/>
<accession>A0A2R4VTZ6</accession>
<evidence type="ECO:0000256" key="1">
    <source>
        <dbReference type="ARBA" id="ARBA00004429"/>
    </source>
</evidence>
<dbReference type="Proteomes" id="UP000077405">
    <property type="component" value="Plasmid pYZ3"/>
</dbReference>
<dbReference type="InterPro" id="IPR000727">
    <property type="entry name" value="T_SNARE_dom"/>
</dbReference>
<comment type="similarity">
    <text evidence="8">Belongs to the methyl-accepting chemotaxis (MCP) protein family.</text>
</comment>
<dbReference type="PROSITE" id="PS50192">
    <property type="entry name" value="T_SNARE"/>
    <property type="match status" value="1"/>
</dbReference>
<evidence type="ECO:0000259" key="12">
    <source>
        <dbReference type="PROSITE" id="PS50192"/>
    </source>
</evidence>
<evidence type="ECO:0000256" key="5">
    <source>
        <dbReference type="ARBA" id="ARBA00022989"/>
    </source>
</evidence>
<evidence type="ECO:0000256" key="9">
    <source>
        <dbReference type="PROSITE-ProRule" id="PRU00284"/>
    </source>
</evidence>
<dbReference type="SMART" id="SM00304">
    <property type="entry name" value="HAMP"/>
    <property type="match status" value="2"/>
</dbReference>
<dbReference type="PROSITE" id="PS50885">
    <property type="entry name" value="HAMP"/>
    <property type="match status" value="1"/>
</dbReference>
<keyword evidence="4" id="KW-0812">Transmembrane</keyword>
<keyword evidence="15" id="KW-1185">Reference proteome</keyword>
<dbReference type="InterPro" id="IPR004090">
    <property type="entry name" value="Chemotax_Me-accpt_rcpt"/>
</dbReference>
<dbReference type="SMART" id="SM00283">
    <property type="entry name" value="MA"/>
    <property type="match status" value="1"/>
</dbReference>
<feature type="domain" description="Methyl-accepting transducer" evidence="11">
    <location>
        <begin position="302"/>
        <end position="524"/>
    </location>
</feature>
<dbReference type="InterPro" id="IPR033480">
    <property type="entry name" value="sCache_2"/>
</dbReference>
<dbReference type="InterPro" id="IPR004089">
    <property type="entry name" value="MCPsignal_dom"/>
</dbReference>
<evidence type="ECO:0000259" key="11">
    <source>
        <dbReference type="PROSITE" id="PS50111"/>
    </source>
</evidence>
<dbReference type="OrthoDB" id="7260004at2"/>
<evidence type="ECO:0000313" key="15">
    <source>
        <dbReference type="Proteomes" id="UP000077405"/>
    </source>
</evidence>
<dbReference type="PROSITE" id="PS50111">
    <property type="entry name" value="CHEMOTAXIS_TRANSDUC_2"/>
    <property type="match status" value="1"/>
</dbReference>
<keyword evidence="7 9" id="KW-0807">Transducer</keyword>
<keyword evidence="6" id="KW-0472">Membrane</keyword>
<dbReference type="RefSeq" id="WP_108548191.1">
    <property type="nucleotide sequence ID" value="NZ_CP028904.1"/>
</dbReference>
<sequence>MKHLSMFWRLSLIIGIAAIAFCGVSVSEIMSLRQTILTERQEKLRDMVGSVLKMVEAYDEDVKSGRLTREQAQDLAKRTLRSMRWGDGDYYGVYQFDGLTIVHSNPKNEGVNRLDYTDANGKRLVSDIVETAKQGGGYTEYAVPRSGGTEALPKLSYVGGYSPWLWAIQAGVYVDDVDTAVRERAIKLGSTGLLALLLTGGSAAVLGRGITRPLHALCGTLDSLAQGNRATQVPFTDCRNEIGRIARAVEVLKTSAQEADRLREEQEQNKRLAVERQRADMERVARQFETSVGAIARTLTVAASEMQETAHAMSVTSGRASEQTTVAAAAAMQATTNVQTVAAASEELTASIGEISQQVARSAQIAVKAVEETRRTDTTVEELSTAAQKIGEIIGLIQSIASQTDLLALNATIEAARAGDHGKGFAVVANEVKALARQASQASGDIAQRIAAVQGISKDVVGAIRSIGSTIGELNGIASTIASAVEEQAAATHEIARNVSQAAQGTSEVSANISGVTRSSAEVGDAAGSVLAAARTLAQQSDQLQEEVDSVLATIRRS</sequence>
<evidence type="ECO:0000256" key="6">
    <source>
        <dbReference type="ARBA" id="ARBA00023136"/>
    </source>
</evidence>
<evidence type="ECO:0000256" key="10">
    <source>
        <dbReference type="SAM" id="Coils"/>
    </source>
</evidence>
<keyword evidence="10" id="KW-0175">Coiled coil</keyword>
<feature type="domain" description="T-SNARE coiled-coil homology" evidence="12">
    <location>
        <begin position="454"/>
        <end position="516"/>
    </location>
</feature>
<dbReference type="AlphaFoldDB" id="A0A2R4VTZ6"/>
<dbReference type="InterPro" id="IPR003660">
    <property type="entry name" value="HAMP_dom"/>
</dbReference>
<comment type="subcellular location">
    <subcellularLocation>
        <location evidence="1">Cell inner membrane</location>
        <topology evidence="1">Multi-pass membrane protein</topology>
    </subcellularLocation>
</comment>
<dbReference type="EMBL" id="CP028904">
    <property type="protein sequence ID" value="AWB07915.1"/>
    <property type="molecule type" value="Genomic_DNA"/>
</dbReference>
<evidence type="ECO:0000256" key="3">
    <source>
        <dbReference type="ARBA" id="ARBA00022519"/>
    </source>
</evidence>
<keyword evidence="3" id="KW-0997">Cell inner membrane</keyword>
<evidence type="ECO:0000256" key="4">
    <source>
        <dbReference type="ARBA" id="ARBA00022692"/>
    </source>
</evidence>
<gene>
    <name evidence="14" type="ORF">A6A40_22975</name>
</gene>
<dbReference type="Gene3D" id="3.30.450.20">
    <property type="entry name" value="PAS domain"/>
    <property type="match status" value="1"/>
</dbReference>
<dbReference type="Gene3D" id="1.10.8.500">
    <property type="entry name" value="HAMP domain in histidine kinase"/>
    <property type="match status" value="1"/>
</dbReference>
<dbReference type="GO" id="GO:0007165">
    <property type="term" value="P:signal transduction"/>
    <property type="evidence" value="ECO:0007669"/>
    <property type="project" value="UniProtKB-KW"/>
</dbReference>
<evidence type="ECO:0000313" key="14">
    <source>
        <dbReference type="EMBL" id="AWB07915.1"/>
    </source>
</evidence>
<evidence type="ECO:0000256" key="2">
    <source>
        <dbReference type="ARBA" id="ARBA00022475"/>
    </source>
</evidence>
<dbReference type="PANTHER" id="PTHR32089">
    <property type="entry name" value="METHYL-ACCEPTING CHEMOTAXIS PROTEIN MCPB"/>
    <property type="match status" value="1"/>
</dbReference>
<organism evidence="14 15">
    <name type="scientific">Azospirillum humicireducens</name>
    <dbReference type="NCBI Taxonomy" id="1226968"/>
    <lineage>
        <taxon>Bacteria</taxon>
        <taxon>Pseudomonadati</taxon>
        <taxon>Pseudomonadota</taxon>
        <taxon>Alphaproteobacteria</taxon>
        <taxon>Rhodospirillales</taxon>
        <taxon>Azospirillaceae</taxon>
        <taxon>Azospirillum</taxon>
    </lineage>
</organism>
<dbReference type="PRINTS" id="PR00260">
    <property type="entry name" value="CHEMTRNSDUCR"/>
</dbReference>
<dbReference type="GO" id="GO:0006935">
    <property type="term" value="P:chemotaxis"/>
    <property type="evidence" value="ECO:0007669"/>
    <property type="project" value="InterPro"/>
</dbReference>
<evidence type="ECO:0000259" key="13">
    <source>
        <dbReference type="PROSITE" id="PS50885"/>
    </source>
</evidence>
<name>A0A2R4VTZ6_9PROT</name>
<dbReference type="GO" id="GO:0005886">
    <property type="term" value="C:plasma membrane"/>
    <property type="evidence" value="ECO:0007669"/>
    <property type="project" value="UniProtKB-SubCell"/>
</dbReference>
<dbReference type="PANTHER" id="PTHR32089:SF112">
    <property type="entry name" value="LYSOZYME-LIKE PROTEIN-RELATED"/>
    <property type="match status" value="1"/>
</dbReference>
<reference evidence="14 15" key="1">
    <citation type="submission" date="2018-04" db="EMBL/GenBank/DDBJ databases">
        <title>Complete genome sequence of the nitrogen-fixing bacterium Azospirillum humicireducens type strain SgZ-5.</title>
        <authorList>
            <person name="Yu Z."/>
        </authorList>
    </citation>
    <scope>NUCLEOTIDE SEQUENCE [LARGE SCALE GENOMIC DNA]</scope>
    <source>
        <strain evidence="14 15">SgZ-5</strain>
        <plasmid evidence="14 15">pYZ3</plasmid>
    </source>
</reference>
<evidence type="ECO:0000256" key="7">
    <source>
        <dbReference type="ARBA" id="ARBA00023224"/>
    </source>
</evidence>
<dbReference type="Pfam" id="PF17200">
    <property type="entry name" value="sCache_2"/>
    <property type="match status" value="1"/>
</dbReference>
<dbReference type="KEGG" id="ahu:A6A40_22975"/>
<keyword evidence="14" id="KW-0614">Plasmid</keyword>
<dbReference type="Gene3D" id="1.10.287.950">
    <property type="entry name" value="Methyl-accepting chemotaxis protein"/>
    <property type="match status" value="1"/>
</dbReference>
<keyword evidence="2" id="KW-1003">Cell membrane</keyword>
<dbReference type="SUPFAM" id="SSF58104">
    <property type="entry name" value="Methyl-accepting chemotaxis protein (MCP) signaling domain"/>
    <property type="match status" value="1"/>
</dbReference>
<feature type="domain" description="HAMP" evidence="13">
    <location>
        <begin position="208"/>
        <end position="261"/>
    </location>
</feature>
<keyword evidence="5" id="KW-1133">Transmembrane helix</keyword>
<dbReference type="GO" id="GO:0004888">
    <property type="term" value="F:transmembrane signaling receptor activity"/>
    <property type="evidence" value="ECO:0007669"/>
    <property type="project" value="InterPro"/>
</dbReference>
<feature type="coiled-coil region" evidence="10">
    <location>
        <begin position="245"/>
        <end position="282"/>
    </location>
</feature>
<evidence type="ECO:0000256" key="8">
    <source>
        <dbReference type="ARBA" id="ARBA00029447"/>
    </source>
</evidence>